<evidence type="ECO:0000313" key="3">
    <source>
        <dbReference type="EMBL" id="OGY13210.1"/>
    </source>
</evidence>
<comment type="caution">
    <text evidence="3">The sequence shown here is derived from an EMBL/GenBank/DDBJ whole genome shotgun (WGS) entry which is preliminary data.</text>
</comment>
<dbReference type="InterPro" id="IPR011146">
    <property type="entry name" value="HIT-like"/>
</dbReference>
<gene>
    <name evidence="3" type="ORF">A3A58_02070</name>
</gene>
<dbReference type="Gene3D" id="3.30.428.10">
    <property type="entry name" value="HIT-like"/>
    <property type="match status" value="1"/>
</dbReference>
<name>A0A1G1VCQ4_9BACT</name>
<dbReference type="PROSITE" id="PS51084">
    <property type="entry name" value="HIT_2"/>
    <property type="match status" value="1"/>
</dbReference>
<reference evidence="3 4" key="1">
    <citation type="journal article" date="2016" name="Nat. Commun.">
        <title>Thousands of microbial genomes shed light on interconnected biogeochemical processes in an aquifer system.</title>
        <authorList>
            <person name="Anantharaman K."/>
            <person name="Brown C.T."/>
            <person name="Hug L.A."/>
            <person name="Sharon I."/>
            <person name="Castelle C.J."/>
            <person name="Probst A.J."/>
            <person name="Thomas B.C."/>
            <person name="Singh A."/>
            <person name="Wilkins M.J."/>
            <person name="Karaoz U."/>
            <person name="Brodie E.L."/>
            <person name="Williams K.H."/>
            <person name="Hubbard S.S."/>
            <person name="Banfield J.F."/>
        </authorList>
    </citation>
    <scope>NUCLEOTIDE SEQUENCE [LARGE SCALE GENOMIC DNA]</scope>
</reference>
<proteinExistence type="predicted"/>
<organism evidence="3 4">
    <name type="scientific">Candidatus Blackburnbacteria bacterium RIFCSPLOWO2_01_FULL_41_27</name>
    <dbReference type="NCBI Taxonomy" id="1797520"/>
    <lineage>
        <taxon>Bacteria</taxon>
        <taxon>Candidatus Blackburniibacteriota</taxon>
    </lineage>
</organism>
<evidence type="ECO:0000256" key="1">
    <source>
        <dbReference type="PROSITE-ProRule" id="PRU00464"/>
    </source>
</evidence>
<dbReference type="GO" id="GO:0009117">
    <property type="term" value="P:nucleotide metabolic process"/>
    <property type="evidence" value="ECO:0007669"/>
    <property type="project" value="TreeGrafter"/>
</dbReference>
<protein>
    <recommendedName>
        <fullName evidence="2">HIT domain-containing protein</fullName>
    </recommendedName>
</protein>
<evidence type="ECO:0000313" key="4">
    <source>
        <dbReference type="Proteomes" id="UP000177685"/>
    </source>
</evidence>
<dbReference type="InterPro" id="IPR036265">
    <property type="entry name" value="HIT-like_sf"/>
</dbReference>
<dbReference type="EMBL" id="MHCD01000040">
    <property type="protein sequence ID" value="OGY13210.1"/>
    <property type="molecule type" value="Genomic_DNA"/>
</dbReference>
<dbReference type="SUPFAM" id="SSF54197">
    <property type="entry name" value="HIT-like"/>
    <property type="match status" value="1"/>
</dbReference>
<dbReference type="PANTHER" id="PTHR46648">
    <property type="entry name" value="HIT FAMILY PROTEIN 1"/>
    <property type="match status" value="1"/>
</dbReference>
<sequence>MVKDCIFCQEIEDIKHNKIDPFFVTELKTGYVSLGHNQYYRGYCLFISKIHASELHKLDSEFKKQFLIEMALVGEVIHTSFQPKKINIELLGNSHPHLHWHIIPRYKHDILPKIPVWNNSEFLKNKKRPSESQLNSLKKVLLYGFDTILKG</sequence>
<accession>A0A1G1VCQ4</accession>
<feature type="domain" description="HIT" evidence="2">
    <location>
        <begin position="10"/>
        <end position="112"/>
    </location>
</feature>
<dbReference type="PANTHER" id="PTHR46648:SF1">
    <property type="entry name" value="ADENOSINE 5'-MONOPHOSPHORAMIDASE HNT1"/>
    <property type="match status" value="1"/>
</dbReference>
<dbReference type="Pfam" id="PF01230">
    <property type="entry name" value="HIT"/>
    <property type="match status" value="1"/>
</dbReference>
<dbReference type="InterPro" id="IPR001310">
    <property type="entry name" value="Histidine_triad_HIT"/>
</dbReference>
<dbReference type="GO" id="GO:0003824">
    <property type="term" value="F:catalytic activity"/>
    <property type="evidence" value="ECO:0007669"/>
    <property type="project" value="InterPro"/>
</dbReference>
<dbReference type="Proteomes" id="UP000177685">
    <property type="component" value="Unassembled WGS sequence"/>
</dbReference>
<feature type="short sequence motif" description="Histidine triad motif" evidence="1">
    <location>
        <begin position="97"/>
        <end position="101"/>
    </location>
</feature>
<evidence type="ECO:0000259" key="2">
    <source>
        <dbReference type="PROSITE" id="PS51084"/>
    </source>
</evidence>
<dbReference type="AlphaFoldDB" id="A0A1G1VCQ4"/>